<proteinExistence type="predicted"/>
<accession>A0AAG5DIJ2</accession>
<name>A0AAG5DIJ2_ANOAO</name>
<feature type="domain" description="Fibrinogen C-terminal" evidence="1">
    <location>
        <begin position="67"/>
        <end position="250"/>
    </location>
</feature>
<dbReference type="GO" id="GO:0005615">
    <property type="term" value="C:extracellular space"/>
    <property type="evidence" value="ECO:0007669"/>
    <property type="project" value="TreeGrafter"/>
</dbReference>
<evidence type="ECO:0000313" key="3">
    <source>
        <dbReference type="Proteomes" id="UP000075880"/>
    </source>
</evidence>
<dbReference type="InterPro" id="IPR036056">
    <property type="entry name" value="Fibrinogen-like_C"/>
</dbReference>
<dbReference type="AlphaFoldDB" id="A0AAG5DIJ2"/>
<dbReference type="InterPro" id="IPR002181">
    <property type="entry name" value="Fibrinogen_a/b/g_C_dom"/>
</dbReference>
<evidence type="ECO:0000259" key="1">
    <source>
        <dbReference type="PROSITE" id="PS51406"/>
    </source>
</evidence>
<dbReference type="InterPro" id="IPR050373">
    <property type="entry name" value="Fibrinogen_C-term_domain"/>
</dbReference>
<keyword evidence="3" id="KW-1185">Reference proteome</keyword>
<dbReference type="EnsemblMetazoa" id="ENSAATROPT012034">
    <property type="protein sequence ID" value="ENSAATROPP010906"/>
    <property type="gene ID" value="ENSAATROPG009796"/>
</dbReference>
<dbReference type="PROSITE" id="PS51406">
    <property type="entry name" value="FIBRINOGEN_C_2"/>
    <property type="match status" value="1"/>
</dbReference>
<sequence>MAMRMRKKQMPHCTNMIETLAALSSKVQQIADSNQNLRNITDKIMASQSGVEKQLMKVENMLFERGIWIDMIPASCTTLNINATGTYYIRPAGVVEPFVAFCDFEDYYNLGGGWTVFQHRFNGGVNFYQNWTMYKDGFGDVNGEHWLGLEKLHVMTRSGRHEMLVILEDHEGGSAYAHYDSFQIGSEAEQYKLAIGKYSGTAGDSLKVHNGKGFSTFDQDNDQSDSTNCAQYFHGAWWFYASYDRFAYHK</sequence>
<dbReference type="Gene3D" id="3.90.215.10">
    <property type="entry name" value="Gamma Fibrinogen, chain A, domain 1"/>
    <property type="match status" value="1"/>
</dbReference>
<evidence type="ECO:0000313" key="2">
    <source>
        <dbReference type="EnsemblMetazoa" id="ENSAATROPP010906"/>
    </source>
</evidence>
<dbReference type="InterPro" id="IPR014716">
    <property type="entry name" value="Fibrinogen_a/b/g_C_1"/>
</dbReference>
<dbReference type="SUPFAM" id="SSF56496">
    <property type="entry name" value="Fibrinogen C-terminal domain-like"/>
    <property type="match status" value="1"/>
</dbReference>
<dbReference type="Pfam" id="PF00147">
    <property type="entry name" value="Fibrinogen_C"/>
    <property type="match status" value="1"/>
</dbReference>
<dbReference type="SMART" id="SM00186">
    <property type="entry name" value="FBG"/>
    <property type="match status" value="1"/>
</dbReference>
<dbReference type="Proteomes" id="UP000075880">
    <property type="component" value="Unassembled WGS sequence"/>
</dbReference>
<dbReference type="PANTHER" id="PTHR19143">
    <property type="entry name" value="FIBRINOGEN/TENASCIN/ANGIOPOEITIN"/>
    <property type="match status" value="1"/>
</dbReference>
<reference evidence="2" key="1">
    <citation type="submission" date="2024-04" db="UniProtKB">
        <authorList>
            <consortium name="EnsemblMetazoa"/>
        </authorList>
    </citation>
    <scope>IDENTIFICATION</scope>
    <source>
        <strain evidence="2">EBRO</strain>
    </source>
</reference>
<dbReference type="PANTHER" id="PTHR19143:SF327">
    <property type="entry name" value="FI21813P1-RELATED"/>
    <property type="match status" value="1"/>
</dbReference>
<organism evidence="2 3">
    <name type="scientific">Anopheles atroparvus</name>
    <name type="common">European mosquito</name>
    <dbReference type="NCBI Taxonomy" id="41427"/>
    <lineage>
        <taxon>Eukaryota</taxon>
        <taxon>Metazoa</taxon>
        <taxon>Ecdysozoa</taxon>
        <taxon>Arthropoda</taxon>
        <taxon>Hexapoda</taxon>
        <taxon>Insecta</taxon>
        <taxon>Pterygota</taxon>
        <taxon>Neoptera</taxon>
        <taxon>Endopterygota</taxon>
        <taxon>Diptera</taxon>
        <taxon>Nematocera</taxon>
        <taxon>Culicoidea</taxon>
        <taxon>Culicidae</taxon>
        <taxon>Anophelinae</taxon>
        <taxon>Anopheles</taxon>
    </lineage>
</organism>
<protein>
    <recommendedName>
        <fullName evidence="1">Fibrinogen C-terminal domain-containing protein</fullName>
    </recommendedName>
</protein>
<dbReference type="CDD" id="cd00087">
    <property type="entry name" value="FReD"/>
    <property type="match status" value="1"/>
</dbReference>